<sequence>MAQTHRQLVENTQPRLEHPSQSSRSKLGKSTTSWPFFDEFFHTKRQATESRKGFRQQSEETGEFSAFRLRPVRSSWTGWTWSDLFCCIIGPVGPSQTVSAASLNQV</sequence>
<evidence type="ECO:0000313" key="3">
    <source>
        <dbReference type="Proteomes" id="UP000327157"/>
    </source>
</evidence>
<accession>A0A5N5F0Z8</accession>
<reference evidence="2 3" key="1">
    <citation type="submission" date="2019-09" db="EMBL/GenBank/DDBJ databases">
        <authorList>
            <person name="Ou C."/>
        </authorList>
    </citation>
    <scope>NUCLEOTIDE SEQUENCE [LARGE SCALE GENOMIC DNA]</scope>
    <source>
        <strain evidence="2">S2</strain>
        <tissue evidence="2">Leaf</tissue>
    </source>
</reference>
<feature type="region of interest" description="Disordered" evidence="1">
    <location>
        <begin position="1"/>
        <end position="32"/>
    </location>
</feature>
<protein>
    <submittedName>
        <fullName evidence="2">Uncharacterized protein</fullName>
    </submittedName>
</protein>
<dbReference type="Proteomes" id="UP000327157">
    <property type="component" value="Chromosome 7"/>
</dbReference>
<gene>
    <name evidence="2" type="ORF">D8674_031853</name>
</gene>
<dbReference type="AlphaFoldDB" id="A0A5N5F0Z8"/>
<keyword evidence="3" id="KW-1185">Reference proteome</keyword>
<proteinExistence type="predicted"/>
<evidence type="ECO:0000313" key="2">
    <source>
        <dbReference type="EMBL" id="KAB2596403.1"/>
    </source>
</evidence>
<dbReference type="EMBL" id="SMOL01000781">
    <property type="protein sequence ID" value="KAB2596403.1"/>
    <property type="molecule type" value="Genomic_DNA"/>
</dbReference>
<name>A0A5N5F0Z8_9ROSA</name>
<organism evidence="2 3">
    <name type="scientific">Pyrus ussuriensis x Pyrus communis</name>
    <dbReference type="NCBI Taxonomy" id="2448454"/>
    <lineage>
        <taxon>Eukaryota</taxon>
        <taxon>Viridiplantae</taxon>
        <taxon>Streptophyta</taxon>
        <taxon>Embryophyta</taxon>
        <taxon>Tracheophyta</taxon>
        <taxon>Spermatophyta</taxon>
        <taxon>Magnoliopsida</taxon>
        <taxon>eudicotyledons</taxon>
        <taxon>Gunneridae</taxon>
        <taxon>Pentapetalae</taxon>
        <taxon>rosids</taxon>
        <taxon>fabids</taxon>
        <taxon>Rosales</taxon>
        <taxon>Rosaceae</taxon>
        <taxon>Amygdaloideae</taxon>
        <taxon>Maleae</taxon>
        <taxon>Pyrus</taxon>
    </lineage>
</organism>
<reference evidence="2 3" key="3">
    <citation type="submission" date="2019-11" db="EMBL/GenBank/DDBJ databases">
        <title>A de novo genome assembly of a pear dwarfing rootstock.</title>
        <authorList>
            <person name="Wang F."/>
            <person name="Wang J."/>
            <person name="Li S."/>
            <person name="Zhang Y."/>
            <person name="Fang M."/>
            <person name="Ma L."/>
            <person name="Zhao Y."/>
            <person name="Jiang S."/>
        </authorList>
    </citation>
    <scope>NUCLEOTIDE SEQUENCE [LARGE SCALE GENOMIC DNA]</scope>
    <source>
        <strain evidence="2">S2</strain>
        <tissue evidence="2">Leaf</tissue>
    </source>
</reference>
<evidence type="ECO:0000256" key="1">
    <source>
        <dbReference type="SAM" id="MobiDB-lite"/>
    </source>
</evidence>
<comment type="caution">
    <text evidence="2">The sequence shown here is derived from an EMBL/GenBank/DDBJ whole genome shotgun (WGS) entry which is preliminary data.</text>
</comment>
<reference evidence="3" key="2">
    <citation type="submission" date="2019-10" db="EMBL/GenBank/DDBJ databases">
        <title>A de novo genome assembly of a pear dwarfing rootstock.</title>
        <authorList>
            <person name="Wang F."/>
            <person name="Wang J."/>
            <person name="Li S."/>
            <person name="Zhang Y."/>
            <person name="Fang M."/>
            <person name="Ma L."/>
            <person name="Zhao Y."/>
            <person name="Jiang S."/>
        </authorList>
    </citation>
    <scope>NUCLEOTIDE SEQUENCE [LARGE SCALE GENOMIC DNA]</scope>
</reference>